<dbReference type="GeneID" id="55803023"/>
<dbReference type="EMBL" id="AP019524">
    <property type="protein sequence ID" value="BBI90610.1"/>
    <property type="molecule type" value="Genomic_DNA"/>
</dbReference>
<evidence type="ECO:0000313" key="2">
    <source>
        <dbReference type="Proteomes" id="UP000422648"/>
    </source>
</evidence>
<protein>
    <submittedName>
        <fullName evidence="1">Uncharacterized protein</fullName>
    </submittedName>
</protein>
<dbReference type="KEGG" id="vg:55803023"/>
<dbReference type="RefSeq" id="YP_009873902.1">
    <property type="nucleotide sequence ID" value="NC_049340.1"/>
</dbReference>
<proteinExistence type="predicted"/>
<reference evidence="1 2" key="1">
    <citation type="journal article" date="2019" name="Arch. Virol.">
        <title>A novel jumbo Tenacibaculum maritimum lytic phage with head-fiber-like appendages.</title>
        <authorList>
            <person name="Kawato Y."/>
            <person name="Istiqomah I."/>
            <person name="Gaafar A.Y."/>
            <person name="Hanaoka M."/>
            <person name="Ishimaru K."/>
            <person name="Yasuike M."/>
            <person name="Nishiki I."/>
            <person name="Nakamura Y."/>
            <person name="Fujiwara A."/>
            <person name="Nakai T."/>
        </authorList>
    </citation>
    <scope>NUCLEOTIDE SEQUENCE [LARGE SCALE GENOMIC DNA]</scope>
    <source>
        <strain evidence="1 2">PTm1</strain>
    </source>
</reference>
<dbReference type="Proteomes" id="UP000422648">
    <property type="component" value="Segment"/>
</dbReference>
<organism evidence="1 2">
    <name type="scientific">Tenacibaculum phage PTm1</name>
    <dbReference type="NCBI Taxonomy" id="2547425"/>
    <lineage>
        <taxon>Viruses</taxon>
        <taxon>Duplodnaviria</taxon>
        <taxon>Heunggongvirae</taxon>
        <taxon>Uroviricota</taxon>
        <taxon>Caudoviricetes</taxon>
        <taxon>Shirahamavirus</taxon>
        <taxon>Shirahamavirus PTm1</taxon>
    </lineage>
</organism>
<evidence type="ECO:0000313" key="1">
    <source>
        <dbReference type="EMBL" id="BBI90610.1"/>
    </source>
</evidence>
<name>A0A5S9ER29_9CAUD</name>
<accession>A0A5S9ER29</accession>
<sequence length="182" mass="20622">MKNLIDQQFQQARLIGMNDYKNGIIRASAQSTELNKMFIGRNVGETPEGEASSIDLMKLWYAGWDKAKELKEDEMNKAVEYKKGMLVNILVGGSHEPVAKYKNLILVGDNVPQIHEVHVDEPHLEIGHINFRGEVSTHAKLVTPELKGKWLMFCGNFCTTTDSRFKEICGQDCIKIFSRHEG</sequence>
<keyword evidence="2" id="KW-1185">Reference proteome</keyword>